<feature type="signal peptide" evidence="1">
    <location>
        <begin position="1"/>
        <end position="26"/>
    </location>
</feature>
<accession>A0A511XPR0</accession>
<dbReference type="OrthoDB" id="9839545at2"/>
<protein>
    <recommendedName>
        <fullName evidence="4">DUF4189 domain-containing protein</fullName>
    </recommendedName>
</protein>
<feature type="chain" id="PRO_5021910870" description="DUF4189 domain-containing protein" evidence="1">
    <location>
        <begin position="27"/>
        <end position="127"/>
    </location>
</feature>
<evidence type="ECO:0000313" key="3">
    <source>
        <dbReference type="Proteomes" id="UP000321746"/>
    </source>
</evidence>
<reference evidence="2 3" key="1">
    <citation type="submission" date="2019-07" db="EMBL/GenBank/DDBJ databases">
        <title>Whole genome shotgun sequence of Acetobacter oeni NBRC 105207.</title>
        <authorList>
            <person name="Hosoyama A."/>
            <person name="Uohara A."/>
            <person name="Ohji S."/>
            <person name="Ichikawa N."/>
        </authorList>
    </citation>
    <scope>NUCLEOTIDE SEQUENCE [LARGE SCALE GENOMIC DNA]</scope>
    <source>
        <strain evidence="2 3">NBRC 105207</strain>
    </source>
</reference>
<organism evidence="2 3">
    <name type="scientific">Acetobacter oeni</name>
    <dbReference type="NCBI Taxonomy" id="304077"/>
    <lineage>
        <taxon>Bacteria</taxon>
        <taxon>Pseudomonadati</taxon>
        <taxon>Pseudomonadota</taxon>
        <taxon>Alphaproteobacteria</taxon>
        <taxon>Acetobacterales</taxon>
        <taxon>Acetobacteraceae</taxon>
        <taxon>Acetobacter</taxon>
    </lineage>
</organism>
<evidence type="ECO:0000256" key="1">
    <source>
        <dbReference type="SAM" id="SignalP"/>
    </source>
</evidence>
<keyword evidence="1" id="KW-0732">Signal</keyword>
<gene>
    <name evidence="2" type="ORF">AOE01nite_31100</name>
</gene>
<comment type="caution">
    <text evidence="2">The sequence shown here is derived from an EMBL/GenBank/DDBJ whole genome shotgun (WGS) entry which is preliminary data.</text>
</comment>
<dbReference type="RefSeq" id="WP_146892188.1">
    <property type="nucleotide sequence ID" value="NZ_BJYG01000058.1"/>
</dbReference>
<keyword evidence="3" id="KW-1185">Reference proteome</keyword>
<dbReference type="EMBL" id="BJYG01000058">
    <property type="protein sequence ID" value="GEN64886.1"/>
    <property type="molecule type" value="Genomic_DNA"/>
</dbReference>
<dbReference type="Proteomes" id="UP000321746">
    <property type="component" value="Unassembled WGS sequence"/>
</dbReference>
<sequence>MSSPCTRIALIATAMLSLGASTAVQAAPQKFTFRNLEFGSRDKRVPRAQAYVARTMAPGTSMASAIDAAKNAGARCAEPADGSVLCTANFMQHRSGEGMSDIQWRVRLVASPDGQSVARSSVRRSTN</sequence>
<name>A0A511XPR0_9PROT</name>
<dbReference type="AlphaFoldDB" id="A0A511XPR0"/>
<evidence type="ECO:0008006" key="4">
    <source>
        <dbReference type="Google" id="ProtNLM"/>
    </source>
</evidence>
<evidence type="ECO:0000313" key="2">
    <source>
        <dbReference type="EMBL" id="GEN64886.1"/>
    </source>
</evidence>
<proteinExistence type="predicted"/>